<evidence type="ECO:0000313" key="3">
    <source>
        <dbReference type="Proteomes" id="UP000255129"/>
    </source>
</evidence>
<dbReference type="InterPro" id="IPR046125">
    <property type="entry name" value="DUF6122"/>
</dbReference>
<dbReference type="EMBL" id="UGUA01000002">
    <property type="protein sequence ID" value="SUC37087.1"/>
    <property type="molecule type" value="Genomic_DNA"/>
</dbReference>
<feature type="transmembrane region" description="Helical" evidence="1">
    <location>
        <begin position="9"/>
        <end position="27"/>
    </location>
</feature>
<reference evidence="2 3" key="1">
    <citation type="submission" date="2018-06" db="EMBL/GenBank/DDBJ databases">
        <authorList>
            <consortium name="Pathogen Informatics"/>
            <person name="Doyle S."/>
        </authorList>
    </citation>
    <scope>NUCLEOTIDE SEQUENCE [LARGE SCALE GENOMIC DNA]</scope>
    <source>
        <strain evidence="2 3">NCTC12026</strain>
    </source>
</reference>
<dbReference type="Proteomes" id="UP000255129">
    <property type="component" value="Unassembled WGS sequence"/>
</dbReference>
<organism evidence="2 3">
    <name type="scientific">Providencia rustigianii</name>
    <dbReference type="NCBI Taxonomy" id="158850"/>
    <lineage>
        <taxon>Bacteria</taxon>
        <taxon>Pseudomonadati</taxon>
        <taxon>Pseudomonadota</taxon>
        <taxon>Gammaproteobacteria</taxon>
        <taxon>Enterobacterales</taxon>
        <taxon>Morganellaceae</taxon>
        <taxon>Providencia</taxon>
    </lineage>
</organism>
<sequence length="136" mass="15686">MLFEILRNIIHYGFHFLVPFLFGYLFWRKNWQLAALLMIATMAIDLDHLLADPIFDPDRCGVGYHPMHTIWAAIAYVVLFFFPSWKLKAIAVGCLFHLFTDSVDCYMGSIKKEMQTTVLSCSGLPDRADIDLPPQR</sequence>
<name>A0A379G807_9GAMM</name>
<proteinExistence type="predicted"/>
<dbReference type="RefSeq" id="WP_115164765.1">
    <property type="nucleotide sequence ID" value="NZ_JBOFMY010000088.1"/>
</dbReference>
<dbReference type="OrthoDB" id="289051at2"/>
<keyword evidence="1" id="KW-0472">Membrane</keyword>
<protein>
    <submittedName>
        <fullName evidence="2">Uncharacterized protein</fullName>
    </submittedName>
</protein>
<keyword evidence="1" id="KW-0812">Transmembrane</keyword>
<feature type="transmembrane region" description="Helical" evidence="1">
    <location>
        <begin position="33"/>
        <end position="50"/>
    </location>
</feature>
<gene>
    <name evidence="2" type="ORF">NCTC12026_03538</name>
</gene>
<evidence type="ECO:0000256" key="1">
    <source>
        <dbReference type="SAM" id="Phobius"/>
    </source>
</evidence>
<dbReference type="AlphaFoldDB" id="A0A379G807"/>
<accession>A0A379G807</accession>
<dbReference type="Pfam" id="PF19617">
    <property type="entry name" value="DUF6122"/>
    <property type="match status" value="1"/>
</dbReference>
<evidence type="ECO:0000313" key="2">
    <source>
        <dbReference type="EMBL" id="SUC37087.1"/>
    </source>
</evidence>
<feature type="transmembrane region" description="Helical" evidence="1">
    <location>
        <begin position="62"/>
        <end position="83"/>
    </location>
</feature>
<keyword evidence="1" id="KW-1133">Transmembrane helix</keyword>